<evidence type="ECO:0000313" key="3">
    <source>
        <dbReference type="EMBL" id="KAH0533310.1"/>
    </source>
</evidence>
<name>A0A9P8I0H1_9HYPO</name>
<evidence type="ECO:0000313" key="4">
    <source>
        <dbReference type="Proteomes" id="UP000826573"/>
    </source>
</evidence>
<reference evidence="3 4" key="1">
    <citation type="submission" date="2021-08" db="EMBL/GenBank/DDBJ databases">
        <title>The highly contiguous genome resource for Trichoderma semiorbis FJ059, a fungal antagonistic to plant pathogens.</title>
        <authorList>
            <person name="Liu T."/>
        </authorList>
    </citation>
    <scope>NUCLEOTIDE SEQUENCE [LARGE SCALE GENOMIC DNA]</scope>
    <source>
        <strain evidence="3 4">FJ059</strain>
    </source>
</reference>
<dbReference type="PANTHER" id="PTHR14580">
    <property type="entry name" value="MULTIPLE MYELOMA TUMOR-ASSOCIATED PROTEIN 2 FAMILY MEMBER"/>
    <property type="match status" value="1"/>
</dbReference>
<dbReference type="Proteomes" id="UP000826573">
    <property type="component" value="Unassembled WGS sequence"/>
</dbReference>
<feature type="domain" description="Multiple myeloma tumor-associated protein 2-like N-terminal" evidence="2">
    <location>
        <begin position="11"/>
        <end position="95"/>
    </location>
</feature>
<dbReference type="AlphaFoldDB" id="A0A9P8I0H1"/>
<accession>A0A9P8I0H1</accession>
<feature type="compositionally biased region" description="Basic and acidic residues" evidence="1">
    <location>
        <begin position="68"/>
        <end position="78"/>
    </location>
</feature>
<dbReference type="InterPro" id="IPR039207">
    <property type="entry name" value="MMTAG2-like"/>
</dbReference>
<dbReference type="EMBL" id="JAIMJC010000001">
    <property type="protein sequence ID" value="KAH0533310.1"/>
    <property type="molecule type" value="Genomic_DNA"/>
</dbReference>
<evidence type="ECO:0000259" key="2">
    <source>
        <dbReference type="Pfam" id="PF10159"/>
    </source>
</evidence>
<comment type="caution">
    <text evidence="3">The sequence shown here is derived from an EMBL/GenBank/DDBJ whole genome shotgun (WGS) entry which is preliminary data.</text>
</comment>
<dbReference type="PANTHER" id="PTHR14580:SF0">
    <property type="entry name" value="MULTIPLE MYELOMA TUMOR-ASSOCIATED PROTEIN 2"/>
    <property type="match status" value="1"/>
</dbReference>
<organism evidence="3 4">
    <name type="scientific">Trichoderma semiorbis</name>
    <dbReference type="NCBI Taxonomy" id="1491008"/>
    <lineage>
        <taxon>Eukaryota</taxon>
        <taxon>Fungi</taxon>
        <taxon>Dikarya</taxon>
        <taxon>Ascomycota</taxon>
        <taxon>Pezizomycotina</taxon>
        <taxon>Sordariomycetes</taxon>
        <taxon>Hypocreomycetidae</taxon>
        <taxon>Hypocreales</taxon>
        <taxon>Hypocreaceae</taxon>
        <taxon>Trichoderma</taxon>
    </lineage>
</organism>
<dbReference type="Pfam" id="PF10159">
    <property type="entry name" value="MMtag"/>
    <property type="match status" value="1"/>
</dbReference>
<evidence type="ECO:0000256" key="1">
    <source>
        <dbReference type="SAM" id="MobiDB-lite"/>
    </source>
</evidence>
<proteinExistence type="predicted"/>
<sequence>MDLLSTIRKTGSRGGVNFSWDEVANSNHRENYLGHSLKAPVGRWAKGRDLNWYAKSDATPAESAETDEERKDREQKEELRKIKEAEEDAIAKALGLPPPLRNTSGANAIEVETKRQVEESGDDTEVGAGAGVLTGDAIETTDGAVVIEPRDGMSATGIGIVSVDTAEIATGVEAEIGETIGEKIGKMGRAIGEAKDDRETGVGNDIDLDPGSIDEEALGQARAEKIRLEDISCLLAFAVDIDEPRHKPQHLLTHLRCEP</sequence>
<keyword evidence="4" id="KW-1185">Reference proteome</keyword>
<dbReference type="InterPro" id="IPR019315">
    <property type="entry name" value="MMTA2_N"/>
</dbReference>
<feature type="region of interest" description="Disordered" evidence="1">
    <location>
        <begin position="56"/>
        <end position="78"/>
    </location>
</feature>
<gene>
    <name evidence="3" type="ORF">TsFJ059_001895</name>
</gene>
<protein>
    <recommendedName>
        <fullName evidence="2">Multiple myeloma tumor-associated protein 2-like N-terminal domain-containing protein</fullName>
    </recommendedName>
</protein>